<dbReference type="AlphaFoldDB" id="A0A0A8XQX5"/>
<sequence>MSHLLPGCKSDKLCKSFMYHPL</sequence>
<organism evidence="1">
    <name type="scientific">Arundo donax</name>
    <name type="common">Giant reed</name>
    <name type="synonym">Donax arundinaceus</name>
    <dbReference type="NCBI Taxonomy" id="35708"/>
    <lineage>
        <taxon>Eukaryota</taxon>
        <taxon>Viridiplantae</taxon>
        <taxon>Streptophyta</taxon>
        <taxon>Embryophyta</taxon>
        <taxon>Tracheophyta</taxon>
        <taxon>Spermatophyta</taxon>
        <taxon>Magnoliopsida</taxon>
        <taxon>Liliopsida</taxon>
        <taxon>Poales</taxon>
        <taxon>Poaceae</taxon>
        <taxon>PACMAD clade</taxon>
        <taxon>Arundinoideae</taxon>
        <taxon>Arundineae</taxon>
        <taxon>Arundo</taxon>
    </lineage>
</organism>
<reference evidence="1" key="2">
    <citation type="journal article" date="2015" name="Data Brief">
        <title>Shoot transcriptome of the giant reed, Arundo donax.</title>
        <authorList>
            <person name="Barrero R.A."/>
            <person name="Guerrero F.D."/>
            <person name="Moolhuijzen P."/>
            <person name="Goolsby J.A."/>
            <person name="Tidwell J."/>
            <person name="Bellgard S.E."/>
            <person name="Bellgard M.I."/>
        </authorList>
    </citation>
    <scope>NUCLEOTIDE SEQUENCE</scope>
    <source>
        <tissue evidence="1">Shoot tissue taken approximately 20 cm above the soil surface</tissue>
    </source>
</reference>
<dbReference type="EMBL" id="GBRH01281561">
    <property type="protein sequence ID" value="JAD16334.1"/>
    <property type="molecule type" value="Transcribed_RNA"/>
</dbReference>
<evidence type="ECO:0000313" key="1">
    <source>
        <dbReference type="EMBL" id="JAD16334.1"/>
    </source>
</evidence>
<protein>
    <submittedName>
        <fullName evidence="1">Uncharacterized protein</fullName>
    </submittedName>
</protein>
<proteinExistence type="predicted"/>
<reference evidence="1" key="1">
    <citation type="submission" date="2014-09" db="EMBL/GenBank/DDBJ databases">
        <authorList>
            <person name="Magalhaes I.L.F."/>
            <person name="Oliveira U."/>
            <person name="Santos F.R."/>
            <person name="Vidigal T.H.D.A."/>
            <person name="Brescovit A.D."/>
            <person name="Santos A.J."/>
        </authorList>
    </citation>
    <scope>NUCLEOTIDE SEQUENCE</scope>
    <source>
        <tissue evidence="1">Shoot tissue taken approximately 20 cm above the soil surface</tissue>
    </source>
</reference>
<name>A0A0A8XQX5_ARUDO</name>
<accession>A0A0A8XQX5</accession>